<name>A0A533QBV3_9BACT</name>
<keyword evidence="1" id="KW-0812">Transmembrane</keyword>
<feature type="transmembrane region" description="Helical" evidence="1">
    <location>
        <begin position="85"/>
        <end position="106"/>
    </location>
</feature>
<reference evidence="2 3" key="1">
    <citation type="submission" date="2019-04" db="EMBL/GenBank/DDBJ databases">
        <title>Genome of a novel bacterium Candidatus Jettenia ecosi reconstructed from metagenome of an anammox bioreactor.</title>
        <authorList>
            <person name="Mardanov A.V."/>
            <person name="Beletsky A.V."/>
            <person name="Ravin N.V."/>
            <person name="Botchkova E.A."/>
            <person name="Litti Y.V."/>
            <person name="Nozhevnikova A.N."/>
        </authorList>
    </citation>
    <scope>NUCLEOTIDE SEQUENCE [LARGE SCALE GENOMIC DNA]</scope>
    <source>
        <strain evidence="2">J2</strain>
    </source>
</reference>
<proteinExistence type="predicted"/>
<keyword evidence="1" id="KW-0472">Membrane</keyword>
<evidence type="ECO:0000256" key="1">
    <source>
        <dbReference type="SAM" id="Phobius"/>
    </source>
</evidence>
<dbReference type="EMBL" id="SULG01000025">
    <property type="protein sequence ID" value="TLD42198.1"/>
    <property type="molecule type" value="Genomic_DNA"/>
</dbReference>
<accession>A0A533QBV3</accession>
<comment type="caution">
    <text evidence="2">The sequence shown here is derived from an EMBL/GenBank/DDBJ whole genome shotgun (WGS) entry which is preliminary data.</text>
</comment>
<sequence length="108" mass="11867">MGGLGGLGELGNGGWDRPGKEELILKGRMGGFVLVFVNKELTNVSLSVVVESLPFVSSDARREKNNPCCARVIIGIQSINFKMDIIFLIPSFFVYFVFLSPCTSWFTS</sequence>
<protein>
    <submittedName>
        <fullName evidence="2">Uncharacterized protein</fullName>
    </submittedName>
</protein>
<evidence type="ECO:0000313" key="3">
    <source>
        <dbReference type="Proteomes" id="UP000319783"/>
    </source>
</evidence>
<gene>
    <name evidence="2" type="ORF">JETT_1522</name>
</gene>
<evidence type="ECO:0000313" key="2">
    <source>
        <dbReference type="EMBL" id="TLD42198.1"/>
    </source>
</evidence>
<keyword evidence="1" id="KW-1133">Transmembrane helix</keyword>
<dbReference type="Proteomes" id="UP000319783">
    <property type="component" value="Unassembled WGS sequence"/>
</dbReference>
<dbReference type="AlphaFoldDB" id="A0A533QBV3"/>
<organism evidence="2 3">
    <name type="scientific">Candidatus Jettenia ecosi</name>
    <dbReference type="NCBI Taxonomy" id="2494326"/>
    <lineage>
        <taxon>Bacteria</taxon>
        <taxon>Pseudomonadati</taxon>
        <taxon>Planctomycetota</taxon>
        <taxon>Candidatus Brocadiia</taxon>
        <taxon>Candidatus Brocadiales</taxon>
        <taxon>Candidatus Brocadiaceae</taxon>
        <taxon>Candidatus Jettenia</taxon>
    </lineage>
</organism>